<dbReference type="Gene3D" id="3.40.1670.10">
    <property type="entry name" value="UbiD C-terminal domain-like"/>
    <property type="match status" value="1"/>
</dbReference>
<dbReference type="EMBL" id="FOZS01000003">
    <property type="protein sequence ID" value="SFS90557.1"/>
    <property type="molecule type" value="Genomic_DNA"/>
</dbReference>
<dbReference type="PANTHER" id="PTHR30108:SF17">
    <property type="entry name" value="FERULIC ACID DECARBOXYLASE 1"/>
    <property type="match status" value="1"/>
</dbReference>
<sequence length="475" mass="51718">MTLRTHLERLADAGELVTIDEQVHWDETAAAVGREAIRCGGPATLFDETPETVRFASGVYGGPSQFSSRSHHPGRRVAQALGLGADCSYVELLEHLSGRETASLEDRRTEPAATDTDDSGDVHALGLPTVGTERYPLVSLGLLAAENDGTTTWVPIRGQALHNDRLRLSVPEAFLEWSEPESGASVVLGASACSLVAALQGWTQDRTAPAVPERAAGLADVSLSTVGSRVVPADAEVRIDGAIRVVEAAPRGPSAAWELTCDTATVELRVDEIVTRESPIVSFTPATGPMTDDLHLTSLVEAAQLYRRVNNYWGVSPVEWIQLPVEASLGLCIVSSEILYAGFEWQLANTLFSFSNVFDKVVVLDEQADPTNLARAVNDMWVKAHPANDWTFSEPNAPAATATRYRRDGETGARLYVNATWDPRWDEEYIAPRVTFETTFSENVLEALDERWEALGLDELLGSRDQTAVSEHFHE</sequence>
<dbReference type="Pfam" id="PF20696">
    <property type="entry name" value="UbiD_C"/>
    <property type="match status" value="1"/>
</dbReference>
<dbReference type="AlphaFoldDB" id="A0A1I6TNK6"/>
<dbReference type="RefSeq" id="WP_092906004.1">
    <property type="nucleotide sequence ID" value="NZ_FOZS01000003.1"/>
</dbReference>
<proteinExistence type="predicted"/>
<dbReference type="Proteomes" id="UP000199199">
    <property type="component" value="Unassembled WGS sequence"/>
</dbReference>
<dbReference type="SUPFAM" id="SSF50475">
    <property type="entry name" value="FMN-binding split barrel"/>
    <property type="match status" value="1"/>
</dbReference>
<reference evidence="5" key="1">
    <citation type="submission" date="2016-10" db="EMBL/GenBank/DDBJ databases">
        <authorList>
            <person name="Varghese N."/>
            <person name="Submissions S."/>
        </authorList>
    </citation>
    <scope>NUCLEOTIDE SEQUENCE [LARGE SCALE GENOMIC DNA]</scope>
    <source>
        <strain evidence="5">DSM 22427</strain>
    </source>
</reference>
<gene>
    <name evidence="4" type="ORF">SAMN04488556_3247</name>
</gene>
<evidence type="ECO:0000313" key="4">
    <source>
        <dbReference type="EMBL" id="SFS90557.1"/>
    </source>
</evidence>
<protein>
    <submittedName>
        <fullName evidence="4">4-hydroxy-3-polyprenylbenzoate decarboxylase</fullName>
    </submittedName>
</protein>
<dbReference type="GO" id="GO:0005737">
    <property type="term" value="C:cytoplasm"/>
    <property type="evidence" value="ECO:0007669"/>
    <property type="project" value="TreeGrafter"/>
</dbReference>
<accession>A0A1I6TNK6</accession>
<feature type="domain" description="3-octaprenyl-4-hydroxybenzoate carboxy-lyase-like C-terminal" evidence="3">
    <location>
        <begin position="296"/>
        <end position="419"/>
    </location>
</feature>
<organism evidence="4 5">
    <name type="scientific">Halostagnicola kamekurae</name>
    <dbReference type="NCBI Taxonomy" id="619731"/>
    <lineage>
        <taxon>Archaea</taxon>
        <taxon>Methanobacteriati</taxon>
        <taxon>Methanobacteriota</taxon>
        <taxon>Stenosarchaea group</taxon>
        <taxon>Halobacteria</taxon>
        <taxon>Halobacteriales</taxon>
        <taxon>Natrialbaceae</taxon>
        <taxon>Halostagnicola</taxon>
    </lineage>
</organism>
<dbReference type="Pfam" id="PF20695">
    <property type="entry name" value="UbiD_N"/>
    <property type="match status" value="1"/>
</dbReference>
<evidence type="ECO:0000259" key="3">
    <source>
        <dbReference type="Pfam" id="PF20696"/>
    </source>
</evidence>
<evidence type="ECO:0000259" key="2">
    <source>
        <dbReference type="Pfam" id="PF20695"/>
    </source>
</evidence>
<dbReference type="InterPro" id="IPR002830">
    <property type="entry name" value="UbiD"/>
</dbReference>
<dbReference type="OrthoDB" id="198775at2157"/>
<dbReference type="GO" id="GO:0016831">
    <property type="term" value="F:carboxy-lyase activity"/>
    <property type="evidence" value="ECO:0007669"/>
    <property type="project" value="InterPro"/>
</dbReference>
<dbReference type="InterPro" id="IPR049383">
    <property type="entry name" value="UbiD-like_N"/>
</dbReference>
<feature type="region of interest" description="Disordered" evidence="1">
    <location>
        <begin position="100"/>
        <end position="122"/>
    </location>
</feature>
<evidence type="ECO:0000256" key="1">
    <source>
        <dbReference type="SAM" id="MobiDB-lite"/>
    </source>
</evidence>
<feature type="compositionally biased region" description="Basic and acidic residues" evidence="1">
    <location>
        <begin position="100"/>
        <end position="110"/>
    </location>
</feature>
<evidence type="ECO:0000313" key="5">
    <source>
        <dbReference type="Proteomes" id="UP000199199"/>
    </source>
</evidence>
<feature type="domain" description="3-octaprenyl-4-hydroxybenzoate carboxy-lyase-like N-terminal" evidence="2">
    <location>
        <begin position="7"/>
        <end position="94"/>
    </location>
</feature>
<keyword evidence="5" id="KW-1185">Reference proteome</keyword>
<dbReference type="PANTHER" id="PTHR30108">
    <property type="entry name" value="3-OCTAPRENYL-4-HYDROXYBENZOATE CARBOXY-LYASE-RELATED"/>
    <property type="match status" value="1"/>
</dbReference>
<dbReference type="InterPro" id="IPR049381">
    <property type="entry name" value="UbiD-like_C"/>
</dbReference>
<dbReference type="SUPFAM" id="SSF143968">
    <property type="entry name" value="UbiD C-terminal domain-like"/>
    <property type="match status" value="1"/>
</dbReference>
<name>A0A1I6TNK6_9EURY</name>